<comment type="similarity">
    <text evidence="2">Belongs to the peptidase M20A family. ArgE subfamily.</text>
</comment>
<dbReference type="InterPro" id="IPR011650">
    <property type="entry name" value="Peptidase_M20_dimer"/>
</dbReference>
<dbReference type="Pfam" id="PF01546">
    <property type="entry name" value="Peptidase_M20"/>
    <property type="match status" value="1"/>
</dbReference>
<feature type="domain" description="Peptidase M20 dimerisation" evidence="10">
    <location>
        <begin position="189"/>
        <end position="294"/>
    </location>
</feature>
<organism evidence="11 12">
    <name type="scientific">Mycoplana azooxidifex</name>
    <dbReference type="NCBI Taxonomy" id="1636188"/>
    <lineage>
        <taxon>Bacteria</taxon>
        <taxon>Pseudomonadati</taxon>
        <taxon>Pseudomonadota</taxon>
        <taxon>Alphaproteobacteria</taxon>
        <taxon>Hyphomicrobiales</taxon>
        <taxon>Rhizobiaceae</taxon>
        <taxon>Mycoplana</taxon>
    </lineage>
</organism>
<protein>
    <submittedName>
        <fullName evidence="11">Acetylornithine deacetylase</fullName>
        <ecNumber evidence="11">3.5.1.16</ecNumber>
    </submittedName>
</protein>
<proteinExistence type="inferred from homology"/>
<dbReference type="PANTHER" id="PTHR43808:SF31">
    <property type="entry name" value="N-ACETYL-L-CITRULLINE DEACETYLASE"/>
    <property type="match status" value="1"/>
</dbReference>
<gene>
    <name evidence="11" type="ORF">GGQ64_005135</name>
</gene>
<evidence type="ECO:0000256" key="5">
    <source>
        <dbReference type="ARBA" id="ARBA00022605"/>
    </source>
</evidence>
<dbReference type="EMBL" id="JACIEE010000014">
    <property type="protein sequence ID" value="MBB3979888.1"/>
    <property type="molecule type" value="Genomic_DNA"/>
</dbReference>
<evidence type="ECO:0000313" key="12">
    <source>
        <dbReference type="Proteomes" id="UP000574761"/>
    </source>
</evidence>
<dbReference type="GO" id="GO:0046872">
    <property type="term" value="F:metal ion binding"/>
    <property type="evidence" value="ECO:0007669"/>
    <property type="project" value="UniProtKB-KW"/>
</dbReference>
<dbReference type="RefSeq" id="WP_183808068.1">
    <property type="nucleotide sequence ID" value="NZ_JACIEE010000014.1"/>
</dbReference>
<dbReference type="AlphaFoldDB" id="A0A7W6DHF9"/>
<evidence type="ECO:0000313" key="11">
    <source>
        <dbReference type="EMBL" id="MBB3979888.1"/>
    </source>
</evidence>
<dbReference type="GO" id="GO:0008777">
    <property type="term" value="F:acetylornithine deacetylase activity"/>
    <property type="evidence" value="ECO:0007669"/>
    <property type="project" value="UniProtKB-EC"/>
</dbReference>
<reference evidence="11 12" key="1">
    <citation type="submission" date="2020-08" db="EMBL/GenBank/DDBJ databases">
        <title>Genomic Encyclopedia of Type Strains, Phase IV (KMG-IV): sequencing the most valuable type-strain genomes for metagenomic binning, comparative biology and taxonomic classification.</title>
        <authorList>
            <person name="Goeker M."/>
        </authorList>
    </citation>
    <scope>NUCLEOTIDE SEQUENCE [LARGE SCALE GENOMIC DNA]</scope>
    <source>
        <strain evidence="11 12">DSM 100211</strain>
    </source>
</reference>
<evidence type="ECO:0000256" key="4">
    <source>
        <dbReference type="ARBA" id="ARBA00022571"/>
    </source>
</evidence>
<dbReference type="InterPro" id="IPR010169">
    <property type="entry name" value="AcOrn-deacetyl"/>
</dbReference>
<dbReference type="InterPro" id="IPR001261">
    <property type="entry name" value="ArgE/DapE_CS"/>
</dbReference>
<dbReference type="InterPro" id="IPR036264">
    <property type="entry name" value="Bact_exopeptidase_dim_dom"/>
</dbReference>
<comment type="caution">
    <text evidence="11">The sequence shown here is derived from an EMBL/GenBank/DDBJ whole genome shotgun (WGS) entry which is preliminary data.</text>
</comment>
<evidence type="ECO:0000256" key="3">
    <source>
        <dbReference type="ARBA" id="ARBA00022490"/>
    </source>
</evidence>
<evidence type="ECO:0000256" key="6">
    <source>
        <dbReference type="ARBA" id="ARBA00022723"/>
    </source>
</evidence>
<keyword evidence="8" id="KW-0862">Zinc</keyword>
<dbReference type="Pfam" id="PF07687">
    <property type="entry name" value="M20_dimer"/>
    <property type="match status" value="1"/>
</dbReference>
<dbReference type="InterPro" id="IPR050072">
    <property type="entry name" value="Peptidase_M20A"/>
</dbReference>
<evidence type="ECO:0000256" key="2">
    <source>
        <dbReference type="ARBA" id="ARBA00005691"/>
    </source>
</evidence>
<dbReference type="Gene3D" id="3.30.70.360">
    <property type="match status" value="1"/>
</dbReference>
<dbReference type="NCBIfam" id="TIGR01892">
    <property type="entry name" value="AcOrn-deacetyl"/>
    <property type="match status" value="1"/>
</dbReference>
<dbReference type="InterPro" id="IPR002933">
    <property type="entry name" value="Peptidase_M20"/>
</dbReference>
<dbReference type="CDD" id="cd03894">
    <property type="entry name" value="M20_ArgE"/>
    <property type="match status" value="1"/>
</dbReference>
<evidence type="ECO:0000259" key="10">
    <source>
        <dbReference type="Pfam" id="PF07687"/>
    </source>
</evidence>
<keyword evidence="3" id="KW-0963">Cytoplasm</keyword>
<keyword evidence="9" id="KW-0170">Cobalt</keyword>
<dbReference type="PROSITE" id="PS00759">
    <property type="entry name" value="ARGE_DAPE_CPG2_2"/>
    <property type="match status" value="1"/>
</dbReference>
<keyword evidence="6" id="KW-0479">Metal-binding</keyword>
<keyword evidence="12" id="KW-1185">Reference proteome</keyword>
<sequence>MTIANATASSASDMSPLVETAIEILADLVSFDTVSSKSNVDAIAFIEAYFKRLGATTVRIPAKGQEKENLWVTIGPGRQGGLVLSGHIDVVPVDGQEWTRPPFKLTREGERLYGRGTTDMKGFLACVMAVCGHIHAAQLSVPVHVAVTFDEEVGHIGAFELAAFLKGQGIEPAAFIVGEPTRHLVVDRHKGSVGFTTEIVGREAHSSQVHLGINAIDIAAEVVSLLNELHIVQRDVLADDAYPYPYPSINVGTIRGGHVRNIVAPGCTLEWEMRPILPKQLSAMRREFDERVAKIISRRSKKGMDAPEIRTRCLWDAPPLLSDPASQATSIALQATGHNQTSGVSYGTEAGVYQQAGFPTVVCGPGDIAQAHTADEWISVKELETCLLFLERLIAKAGNPLFDVNGG</sequence>
<dbReference type="EC" id="3.5.1.16" evidence="11"/>
<dbReference type="GO" id="GO:0006526">
    <property type="term" value="P:L-arginine biosynthetic process"/>
    <property type="evidence" value="ECO:0007669"/>
    <property type="project" value="UniProtKB-KW"/>
</dbReference>
<evidence type="ECO:0000256" key="9">
    <source>
        <dbReference type="ARBA" id="ARBA00023285"/>
    </source>
</evidence>
<comment type="cofactor">
    <cofactor evidence="1">
        <name>Zn(2+)</name>
        <dbReference type="ChEBI" id="CHEBI:29105"/>
    </cofactor>
</comment>
<evidence type="ECO:0000256" key="1">
    <source>
        <dbReference type="ARBA" id="ARBA00001947"/>
    </source>
</evidence>
<name>A0A7W6DHF9_9HYPH</name>
<keyword evidence="4" id="KW-0055">Arginine biosynthesis</keyword>
<accession>A0A7W6DHF9</accession>
<dbReference type="SUPFAM" id="SSF53187">
    <property type="entry name" value="Zn-dependent exopeptidases"/>
    <property type="match status" value="1"/>
</dbReference>
<evidence type="ECO:0000256" key="8">
    <source>
        <dbReference type="ARBA" id="ARBA00022833"/>
    </source>
</evidence>
<dbReference type="Gene3D" id="3.40.630.10">
    <property type="entry name" value="Zn peptidases"/>
    <property type="match status" value="1"/>
</dbReference>
<dbReference type="Proteomes" id="UP000574761">
    <property type="component" value="Unassembled WGS sequence"/>
</dbReference>
<dbReference type="PANTHER" id="PTHR43808">
    <property type="entry name" value="ACETYLORNITHINE DEACETYLASE"/>
    <property type="match status" value="1"/>
</dbReference>
<evidence type="ECO:0000256" key="7">
    <source>
        <dbReference type="ARBA" id="ARBA00022801"/>
    </source>
</evidence>
<keyword evidence="7 11" id="KW-0378">Hydrolase</keyword>
<dbReference type="SUPFAM" id="SSF55031">
    <property type="entry name" value="Bacterial exopeptidase dimerisation domain"/>
    <property type="match status" value="1"/>
</dbReference>
<keyword evidence="5" id="KW-0028">Amino-acid biosynthesis</keyword>